<evidence type="ECO:0000313" key="2">
    <source>
        <dbReference type="EMBL" id="KAJ1184948.1"/>
    </source>
</evidence>
<gene>
    <name evidence="2" type="ORF">NDU88_001744</name>
</gene>
<comment type="caution">
    <text evidence="2">The sequence shown here is derived from an EMBL/GenBank/DDBJ whole genome shotgun (WGS) entry which is preliminary data.</text>
</comment>
<dbReference type="EMBL" id="JANPWB010000005">
    <property type="protein sequence ID" value="KAJ1184948.1"/>
    <property type="molecule type" value="Genomic_DNA"/>
</dbReference>
<feature type="compositionally biased region" description="Basic residues" evidence="1">
    <location>
        <begin position="30"/>
        <end position="39"/>
    </location>
</feature>
<evidence type="ECO:0000256" key="1">
    <source>
        <dbReference type="SAM" id="MobiDB-lite"/>
    </source>
</evidence>
<protein>
    <submittedName>
        <fullName evidence="2">Uncharacterized protein</fullName>
    </submittedName>
</protein>
<sequence length="67" mass="7418">MPLPSARCTQVRPADPGEGCAAASTSPAPRTRRRLRKLRNPQVRSHPGREIFARINPRLRMQQGTGS</sequence>
<dbReference type="AlphaFoldDB" id="A0AAV7U825"/>
<accession>A0AAV7U825</accession>
<keyword evidence="3" id="KW-1185">Reference proteome</keyword>
<evidence type="ECO:0000313" key="3">
    <source>
        <dbReference type="Proteomes" id="UP001066276"/>
    </source>
</evidence>
<organism evidence="2 3">
    <name type="scientific">Pleurodeles waltl</name>
    <name type="common">Iberian ribbed newt</name>
    <dbReference type="NCBI Taxonomy" id="8319"/>
    <lineage>
        <taxon>Eukaryota</taxon>
        <taxon>Metazoa</taxon>
        <taxon>Chordata</taxon>
        <taxon>Craniata</taxon>
        <taxon>Vertebrata</taxon>
        <taxon>Euteleostomi</taxon>
        <taxon>Amphibia</taxon>
        <taxon>Batrachia</taxon>
        <taxon>Caudata</taxon>
        <taxon>Salamandroidea</taxon>
        <taxon>Salamandridae</taxon>
        <taxon>Pleurodelinae</taxon>
        <taxon>Pleurodeles</taxon>
    </lineage>
</organism>
<name>A0AAV7U825_PLEWA</name>
<proteinExistence type="predicted"/>
<feature type="region of interest" description="Disordered" evidence="1">
    <location>
        <begin position="1"/>
        <end position="48"/>
    </location>
</feature>
<dbReference type="Proteomes" id="UP001066276">
    <property type="component" value="Chromosome 3_1"/>
</dbReference>
<reference evidence="2" key="1">
    <citation type="journal article" date="2022" name="bioRxiv">
        <title>Sequencing and chromosome-scale assembly of the giantPleurodeles waltlgenome.</title>
        <authorList>
            <person name="Brown T."/>
            <person name="Elewa A."/>
            <person name="Iarovenko S."/>
            <person name="Subramanian E."/>
            <person name="Araus A.J."/>
            <person name="Petzold A."/>
            <person name="Susuki M."/>
            <person name="Suzuki K.-i.T."/>
            <person name="Hayashi T."/>
            <person name="Toyoda A."/>
            <person name="Oliveira C."/>
            <person name="Osipova E."/>
            <person name="Leigh N.D."/>
            <person name="Simon A."/>
            <person name="Yun M.H."/>
        </authorList>
    </citation>
    <scope>NUCLEOTIDE SEQUENCE</scope>
    <source>
        <strain evidence="2">20211129_DDA</strain>
        <tissue evidence="2">Liver</tissue>
    </source>
</reference>